<dbReference type="PIRSF" id="PIRSF000089">
    <property type="entry name" value="Electra_flavoP_a"/>
    <property type="match status" value="1"/>
</dbReference>
<dbReference type="Gene3D" id="3.40.50.620">
    <property type="entry name" value="HUPs"/>
    <property type="match status" value="1"/>
</dbReference>
<gene>
    <name evidence="7" type="ORF">ENM11_00460</name>
</gene>
<dbReference type="SUPFAM" id="SSF52402">
    <property type="entry name" value="Adenine nucleotide alpha hydrolases-like"/>
    <property type="match status" value="1"/>
</dbReference>
<keyword evidence="4" id="KW-0274">FAD</keyword>
<dbReference type="InterPro" id="IPR014729">
    <property type="entry name" value="Rossmann-like_a/b/a_fold"/>
</dbReference>
<evidence type="ECO:0000256" key="3">
    <source>
        <dbReference type="ARBA" id="ARBA00022630"/>
    </source>
</evidence>
<dbReference type="AlphaFoldDB" id="A0A7C5QIB6"/>
<accession>A0A7C5QIB6</accession>
<dbReference type="InterPro" id="IPR029035">
    <property type="entry name" value="DHS-like_NAD/FAD-binding_dom"/>
</dbReference>
<dbReference type="SUPFAM" id="SSF52467">
    <property type="entry name" value="DHS-like NAD/FAD-binding domain"/>
    <property type="match status" value="1"/>
</dbReference>
<dbReference type="InterPro" id="IPR014730">
    <property type="entry name" value="ETF_a/b_N"/>
</dbReference>
<dbReference type="GO" id="GO:0033539">
    <property type="term" value="P:fatty acid beta-oxidation using acyl-CoA dehydrogenase"/>
    <property type="evidence" value="ECO:0007669"/>
    <property type="project" value="TreeGrafter"/>
</dbReference>
<dbReference type="EMBL" id="DRWN01000007">
    <property type="protein sequence ID" value="HHK67614.1"/>
    <property type="molecule type" value="Genomic_DNA"/>
</dbReference>
<reference evidence="7" key="1">
    <citation type="journal article" date="2020" name="mSystems">
        <title>Genome- and Community-Level Interaction Insights into Carbon Utilization and Element Cycling Functions of Hydrothermarchaeota in Hydrothermal Sediment.</title>
        <authorList>
            <person name="Zhou Z."/>
            <person name="Liu Y."/>
            <person name="Xu W."/>
            <person name="Pan J."/>
            <person name="Luo Z.H."/>
            <person name="Li M."/>
        </authorList>
    </citation>
    <scope>NUCLEOTIDE SEQUENCE [LARGE SCALE GENOMIC DNA]</scope>
    <source>
        <strain evidence="7">SpSt-1056</strain>
    </source>
</reference>
<evidence type="ECO:0000259" key="6">
    <source>
        <dbReference type="SMART" id="SM00893"/>
    </source>
</evidence>
<dbReference type="Pfam" id="PF00766">
    <property type="entry name" value="ETF_alpha"/>
    <property type="match status" value="1"/>
</dbReference>
<dbReference type="InterPro" id="IPR018206">
    <property type="entry name" value="ETF_asu_C_CS"/>
</dbReference>
<evidence type="ECO:0000256" key="2">
    <source>
        <dbReference type="ARBA" id="ARBA00022448"/>
    </source>
</evidence>
<dbReference type="PANTHER" id="PTHR43153">
    <property type="entry name" value="ELECTRON TRANSFER FLAVOPROTEIN ALPHA"/>
    <property type="match status" value="1"/>
</dbReference>
<dbReference type="GO" id="GO:0050660">
    <property type="term" value="F:flavin adenine dinucleotide binding"/>
    <property type="evidence" value="ECO:0007669"/>
    <property type="project" value="InterPro"/>
</dbReference>
<keyword evidence="3" id="KW-0285">Flavoprotein</keyword>
<protein>
    <submittedName>
        <fullName evidence="7">Electron transfer flavoprotein subunit alpha/FixB family protein</fullName>
    </submittedName>
</protein>
<dbReference type="PROSITE" id="PS00696">
    <property type="entry name" value="ETF_ALPHA"/>
    <property type="match status" value="1"/>
</dbReference>
<keyword evidence="2" id="KW-0813">Transport</keyword>
<name>A0A7C5QIB6_CALS0</name>
<feature type="domain" description="Electron transfer flavoprotein alpha/beta-subunit N-terminal" evidence="6">
    <location>
        <begin position="9"/>
        <end position="181"/>
    </location>
</feature>
<evidence type="ECO:0000313" key="7">
    <source>
        <dbReference type="EMBL" id="HHK67614.1"/>
    </source>
</evidence>
<dbReference type="Gene3D" id="3.40.50.1220">
    <property type="entry name" value="TPP-binding domain"/>
    <property type="match status" value="1"/>
</dbReference>
<dbReference type="FunFam" id="3.40.50.1220:FF:000004">
    <property type="entry name" value="Electron transfer flavoprotein"/>
    <property type="match status" value="1"/>
</dbReference>
<comment type="similarity">
    <text evidence="1">Belongs to the ETF alpha-subunit/FixB family.</text>
</comment>
<evidence type="ECO:0000256" key="4">
    <source>
        <dbReference type="ARBA" id="ARBA00022827"/>
    </source>
</evidence>
<dbReference type="Pfam" id="PF01012">
    <property type="entry name" value="ETF"/>
    <property type="match status" value="1"/>
</dbReference>
<dbReference type="InterPro" id="IPR014731">
    <property type="entry name" value="ETF_asu_C"/>
</dbReference>
<organism evidence="7">
    <name type="scientific">Caldiarchaeum subterraneum</name>
    <dbReference type="NCBI Taxonomy" id="311458"/>
    <lineage>
        <taxon>Archaea</taxon>
        <taxon>Nitrososphaerota</taxon>
        <taxon>Candidatus Caldarchaeales</taxon>
        <taxon>Candidatus Caldarchaeaceae</taxon>
        <taxon>Candidatus Caldarchaeum</taxon>
    </lineage>
</organism>
<dbReference type="InterPro" id="IPR001308">
    <property type="entry name" value="ETF_a/FixB"/>
</dbReference>
<sequence>MKVVVSAEKPELAAGIAAFVRKNFNEATVSAAFFKEPSAYEAEALGKAGVGKIWLLPQALWDGGEPAAAAALAELVQKTGADLLVLWASKTANEIGARAAQRLQASYASECISLEKTDRGVVAKRLVLGGGYISTLLLKQTPAVVTLKNTAELGEVVEKKPLAEKFDVSVSAPAVEFLEFIKPETAHVELEKADFIVAVGRGFKKKEDLAMAEELARLIGAEVGCSRPISGDLRWLSEDRHIGLSGKRVRPKLYVALGISGQVQHLVGMRDSRTVVAVNIDPNAPMAAESDYFFVADIYKILPLTIQLLKEKMGS</sequence>
<dbReference type="SMART" id="SM00893">
    <property type="entry name" value="ETF"/>
    <property type="match status" value="1"/>
</dbReference>
<evidence type="ECO:0000256" key="5">
    <source>
        <dbReference type="ARBA" id="ARBA00022982"/>
    </source>
</evidence>
<comment type="caution">
    <text evidence="7">The sequence shown here is derived from an EMBL/GenBank/DDBJ whole genome shotgun (WGS) entry which is preliminary data.</text>
</comment>
<keyword evidence="5" id="KW-0249">Electron transport</keyword>
<proteinExistence type="inferred from homology"/>
<evidence type="ECO:0000256" key="1">
    <source>
        <dbReference type="ARBA" id="ARBA00005817"/>
    </source>
</evidence>
<dbReference type="PANTHER" id="PTHR43153:SF11">
    <property type="entry name" value="ELECTRON TRANSFER FLAVOPROTEIN, SUBUNIT ALPHA (ETFA)"/>
    <property type="match status" value="1"/>
</dbReference>
<dbReference type="GO" id="GO:0009055">
    <property type="term" value="F:electron transfer activity"/>
    <property type="evidence" value="ECO:0007669"/>
    <property type="project" value="InterPro"/>
</dbReference>